<gene>
    <name evidence="2" type="ORF">BKH31_00585</name>
</gene>
<evidence type="ECO:0000256" key="1">
    <source>
        <dbReference type="SAM" id="MobiDB-lite"/>
    </source>
</evidence>
<evidence type="ECO:0000313" key="3">
    <source>
        <dbReference type="Proteomes" id="UP000186471"/>
    </source>
</evidence>
<evidence type="ECO:0000313" key="2">
    <source>
        <dbReference type="EMBL" id="OLO49021.1"/>
    </source>
</evidence>
<evidence type="ECO:0008006" key="4">
    <source>
        <dbReference type="Google" id="ProtNLM"/>
    </source>
</evidence>
<comment type="caution">
    <text evidence="2">The sequence shown here is derived from an EMBL/GenBank/DDBJ whole genome shotgun (WGS) entry which is preliminary data.</text>
</comment>
<protein>
    <recommendedName>
        <fullName evidence="4">FHA domain-containing protein</fullName>
    </recommendedName>
</protein>
<feature type="compositionally biased region" description="Pro residues" evidence="1">
    <location>
        <begin position="244"/>
        <end position="257"/>
    </location>
</feature>
<reference evidence="2 3" key="1">
    <citation type="submission" date="2016-12" db="EMBL/GenBank/DDBJ databases">
        <title>Genomic comparison of strains in the 'Actinomyces naeslundii' group.</title>
        <authorList>
            <person name="Mughal S.R."/>
            <person name="Do T."/>
            <person name="Gilbert S.C."/>
            <person name="Witherden E.A."/>
            <person name="Didelot X."/>
            <person name="Beighton D."/>
        </authorList>
    </citation>
    <scope>NUCLEOTIDE SEQUENCE [LARGE SCALE GENOMIC DNA]</scope>
    <source>
        <strain evidence="2 3">R21091</strain>
    </source>
</reference>
<sequence>MTNSPAEPLLVDFVGELYHVEPGTRFSIGREGDLVLDADNLFLHRTFLILEHDTGLWWAANVGSHIGATLTEKSGTSRSWIAPGARVPLVFPEMAIVFTAGSTTYEILLTVPLPGYETAQPRSMTPLTGETTVGMVTLTPSQHLAILALAEPWLRRTGTGPVDLPRNADAAARLGWTLTRFNRKLDNVCYKLDRIGVKGMRGGPRVHASYRRTALVDYALTARIVTVEDLPLLDSTAQSEGTKSPPPPPPEPGTERD</sequence>
<organism evidence="2 3">
    <name type="scientific">Actinomyces oris</name>
    <dbReference type="NCBI Taxonomy" id="544580"/>
    <lineage>
        <taxon>Bacteria</taxon>
        <taxon>Bacillati</taxon>
        <taxon>Actinomycetota</taxon>
        <taxon>Actinomycetes</taxon>
        <taxon>Actinomycetales</taxon>
        <taxon>Actinomycetaceae</taxon>
        <taxon>Actinomyces</taxon>
    </lineage>
</organism>
<proteinExistence type="predicted"/>
<dbReference type="RefSeq" id="WP_075410608.1">
    <property type="nucleotide sequence ID" value="NZ_MSKK01000002.1"/>
</dbReference>
<dbReference type="EMBL" id="MSKK01000002">
    <property type="protein sequence ID" value="OLO49021.1"/>
    <property type="molecule type" value="Genomic_DNA"/>
</dbReference>
<feature type="region of interest" description="Disordered" evidence="1">
    <location>
        <begin position="234"/>
        <end position="257"/>
    </location>
</feature>
<accession>A0A1Q8VLP8</accession>
<dbReference type="Proteomes" id="UP000186471">
    <property type="component" value="Unassembled WGS sequence"/>
</dbReference>
<dbReference type="OrthoDB" id="5000691at2"/>
<name>A0A1Q8VLP8_9ACTO</name>
<dbReference type="AlphaFoldDB" id="A0A1Q8VLP8"/>